<dbReference type="PIRSF" id="PIRSF038991">
    <property type="entry name" value="Protein_AbrB"/>
    <property type="match status" value="1"/>
</dbReference>
<evidence type="ECO:0000313" key="2">
    <source>
        <dbReference type="EMBL" id="MTW11557.1"/>
    </source>
</evidence>
<proteinExistence type="predicted"/>
<reference evidence="2 3" key="1">
    <citation type="submission" date="2019-11" db="EMBL/GenBank/DDBJ databases">
        <title>Type strains purchased from KCTC, JCM and DSMZ.</title>
        <authorList>
            <person name="Lu H."/>
        </authorList>
    </citation>
    <scope>NUCLEOTIDE SEQUENCE [LARGE SCALE GENOMIC DNA]</scope>
    <source>
        <strain evidence="2 3">JCM 31587</strain>
    </source>
</reference>
<name>A0A6L6QI19_9BURK</name>
<dbReference type="RefSeq" id="WP_170298792.1">
    <property type="nucleotide sequence ID" value="NZ_WNKX01000008.1"/>
</dbReference>
<dbReference type="Pfam" id="PF05145">
    <property type="entry name" value="AbrB"/>
    <property type="match status" value="1"/>
</dbReference>
<keyword evidence="1" id="KW-0812">Transmembrane</keyword>
<feature type="transmembrane region" description="Helical" evidence="1">
    <location>
        <begin position="208"/>
        <end position="229"/>
    </location>
</feature>
<organism evidence="2 3">
    <name type="scientific">Massilia eburnea</name>
    <dbReference type="NCBI Taxonomy" id="1776165"/>
    <lineage>
        <taxon>Bacteria</taxon>
        <taxon>Pseudomonadati</taxon>
        <taxon>Pseudomonadota</taxon>
        <taxon>Betaproteobacteria</taxon>
        <taxon>Burkholderiales</taxon>
        <taxon>Oxalobacteraceae</taxon>
        <taxon>Telluria group</taxon>
        <taxon>Massilia</taxon>
    </lineage>
</organism>
<protein>
    <submittedName>
        <fullName evidence="2">AbrB family transcriptional regulator</fullName>
    </submittedName>
</protein>
<dbReference type="Proteomes" id="UP000472320">
    <property type="component" value="Unassembled WGS sequence"/>
</dbReference>
<feature type="transmembrane region" description="Helical" evidence="1">
    <location>
        <begin position="63"/>
        <end position="81"/>
    </location>
</feature>
<dbReference type="GO" id="GO:0016020">
    <property type="term" value="C:membrane"/>
    <property type="evidence" value="ECO:0007669"/>
    <property type="project" value="InterPro"/>
</dbReference>
<feature type="transmembrane region" description="Helical" evidence="1">
    <location>
        <begin position="87"/>
        <end position="106"/>
    </location>
</feature>
<dbReference type="PANTHER" id="PTHR38457">
    <property type="entry name" value="REGULATOR ABRB-RELATED"/>
    <property type="match status" value="1"/>
</dbReference>
<gene>
    <name evidence="2" type="ORF">GM658_13205</name>
</gene>
<comment type="caution">
    <text evidence="2">The sequence shown here is derived from an EMBL/GenBank/DDBJ whole genome shotgun (WGS) entry which is preliminary data.</text>
</comment>
<feature type="transmembrane region" description="Helical" evidence="1">
    <location>
        <begin position="143"/>
        <end position="166"/>
    </location>
</feature>
<keyword evidence="1" id="KW-0472">Membrane</keyword>
<dbReference type="PANTHER" id="PTHR38457:SF1">
    <property type="entry name" value="REGULATOR ABRB-RELATED"/>
    <property type="match status" value="1"/>
</dbReference>
<dbReference type="InterPro" id="IPR017516">
    <property type="entry name" value="AbrB_dup"/>
</dbReference>
<feature type="transmembrane region" description="Helical" evidence="1">
    <location>
        <begin position="347"/>
        <end position="367"/>
    </location>
</feature>
<dbReference type="AlphaFoldDB" id="A0A6L6QI19"/>
<accession>A0A6L6QI19</accession>
<feature type="transmembrane region" description="Helical" evidence="1">
    <location>
        <begin position="113"/>
        <end position="131"/>
    </location>
</feature>
<evidence type="ECO:0000313" key="3">
    <source>
        <dbReference type="Proteomes" id="UP000472320"/>
    </source>
</evidence>
<dbReference type="GO" id="GO:0010468">
    <property type="term" value="P:regulation of gene expression"/>
    <property type="evidence" value="ECO:0007669"/>
    <property type="project" value="InterPro"/>
</dbReference>
<keyword evidence="1" id="KW-1133">Transmembrane helix</keyword>
<evidence type="ECO:0000256" key="1">
    <source>
        <dbReference type="SAM" id="Phobius"/>
    </source>
</evidence>
<feature type="transmembrane region" description="Helical" evidence="1">
    <location>
        <begin position="289"/>
        <end position="310"/>
    </location>
</feature>
<dbReference type="InterPro" id="IPR007820">
    <property type="entry name" value="AbrB_fam"/>
</dbReference>
<keyword evidence="3" id="KW-1185">Reference proteome</keyword>
<sequence>MGILTNQRFFLQALAAGLLAAFFCRWIDTPLPWLIGPLFASAALRIAGADLRCPVAARAAGQWAIGTVLGLYFTPAVLAVVAAHAGYILGAVAFALALGCLCAWMLKRLADVSIATAFFGMALGGASEMAVQGERHGAAAQHVAAAQGVRLMFVVSFLPFVLRYWSSHGMPPLADAPALASTSAAFTAAGSGVPAAVAHLLALAPSGAAPLLAFGLLAAFTCAAGWLLWRRGVPNAWVLGPLFAAGALAAAQIPVGGVPEWMVRTGQLCIGLSLGTRFTPGFLHTAPRYMAAVVACTATALGLAAIFGLALAKVGALHPATAMLATSPGGIAEMALTARALHVEVPVVTAFHVCRMVVLVLAVGPAFRRLVRM</sequence>
<feature type="transmembrane region" description="Helical" evidence="1">
    <location>
        <begin position="236"/>
        <end position="255"/>
    </location>
</feature>
<dbReference type="NCBIfam" id="TIGR03082">
    <property type="entry name" value="Gneg_AbrB_dup"/>
    <property type="match status" value="2"/>
</dbReference>
<dbReference type="EMBL" id="WNKX01000008">
    <property type="protein sequence ID" value="MTW11557.1"/>
    <property type="molecule type" value="Genomic_DNA"/>
</dbReference>
<feature type="transmembrane region" description="Helical" evidence="1">
    <location>
        <begin position="322"/>
        <end position="341"/>
    </location>
</feature>